<name>A0A5D6WIR5_9FIRM</name>
<sequence>MSFKYMNPGFAEWLNTNAGTTVNSYEYNRYGGVSFWNKQNKADVELPEAPGKHLYIKASFWISDQGGDRGYFEISSANKDGSGGTGFGGRRGYGKDWDIYWYGDGSPNTLSKVSCIRYGKMNDILIHITTDTTGAAKMTLTLNGTVIYDNLNWDIGLHGYVKLRSEVSDLLLSNIIISDQPIDIKERVVPLAIKTTETDLPVDDDGNYITSEPDKIVIYTLDTSDVIERLGDDFQITGMGFACVPGYSTGDAVTKITGFRRDQQGENELGSVSLSSEKNGKAVLGTAIDMSLADLQTSQFGIKTGA</sequence>
<reference evidence="1 2" key="1">
    <citation type="submission" date="2019-08" db="EMBL/GenBank/DDBJ databases">
        <title>Selenomonas sp. mPRGC5 and Selenomonas sp. mPRGC8 isolated from ruminal fluid of dairy goat (Capra hircus).</title>
        <authorList>
            <person name="Poothong S."/>
            <person name="Nuengjamnong C."/>
            <person name="Tanasupawat S."/>
        </authorList>
    </citation>
    <scope>NUCLEOTIDE SEQUENCE [LARGE SCALE GENOMIC DNA]</scope>
    <source>
        <strain evidence="2">mPRGC8</strain>
    </source>
</reference>
<proteinExistence type="predicted"/>
<dbReference type="EMBL" id="VTOZ01000015">
    <property type="protein sequence ID" value="TYZ28461.1"/>
    <property type="molecule type" value="Genomic_DNA"/>
</dbReference>
<gene>
    <name evidence="1" type="ORF">FZ041_08415</name>
</gene>
<accession>A0A5D6WIR5</accession>
<dbReference type="Proteomes" id="UP000322783">
    <property type="component" value="Unassembled WGS sequence"/>
</dbReference>
<evidence type="ECO:0000313" key="1">
    <source>
        <dbReference type="EMBL" id="TYZ28461.1"/>
    </source>
</evidence>
<evidence type="ECO:0000313" key="2">
    <source>
        <dbReference type="Proteomes" id="UP000322783"/>
    </source>
</evidence>
<dbReference type="AlphaFoldDB" id="A0A5D6WIR5"/>
<protein>
    <submittedName>
        <fullName evidence="1">Uncharacterized protein</fullName>
    </submittedName>
</protein>
<dbReference type="RefSeq" id="WP_149189256.1">
    <property type="nucleotide sequence ID" value="NZ_VTOZ01000015.1"/>
</dbReference>
<comment type="caution">
    <text evidence="1">The sequence shown here is derived from an EMBL/GenBank/DDBJ whole genome shotgun (WGS) entry which is preliminary data.</text>
</comment>
<organism evidence="1 2">
    <name type="scientific">Selenomonas caprae</name>
    <dbReference type="NCBI Taxonomy" id="2606905"/>
    <lineage>
        <taxon>Bacteria</taxon>
        <taxon>Bacillati</taxon>
        <taxon>Bacillota</taxon>
        <taxon>Negativicutes</taxon>
        <taxon>Selenomonadales</taxon>
        <taxon>Selenomonadaceae</taxon>
        <taxon>Selenomonas</taxon>
    </lineage>
</organism>
<keyword evidence="2" id="KW-1185">Reference proteome</keyword>